<evidence type="ECO:0000313" key="2">
    <source>
        <dbReference type="EMBL" id="GAA0308514.1"/>
    </source>
</evidence>
<accession>A0ABP3F738</accession>
<dbReference type="EMBL" id="BAAAFR010000001">
    <property type="protein sequence ID" value="GAA0308514.1"/>
    <property type="molecule type" value="Genomic_DNA"/>
</dbReference>
<sequence length="161" mass="16837">MTGLLASVLALSACQDKAEPDSSVDTGTSSEPTMSAEPAEPNETVVASNEGIDGVKDDTNAMVDGSVAQSSYLCTPALKVTATYKDDANEVVLETDKGTLSLMQTNDNTNPEVYEASTALDGAEGFTQWRVAHEDRATGVMRMAGADQSDVTTYECDKVGA</sequence>
<feature type="compositionally biased region" description="Polar residues" evidence="1">
    <location>
        <begin position="23"/>
        <end position="33"/>
    </location>
</feature>
<evidence type="ECO:0000256" key="1">
    <source>
        <dbReference type="SAM" id="MobiDB-lite"/>
    </source>
</evidence>
<proteinExistence type="predicted"/>
<gene>
    <name evidence="2" type="ORF">GCM10009129_02030</name>
</gene>
<feature type="region of interest" description="Disordered" evidence="1">
    <location>
        <begin position="15"/>
        <end position="60"/>
    </location>
</feature>
<protein>
    <recommendedName>
        <fullName evidence="4">C-type lysozyme inhibitor domain-containing protein</fullName>
    </recommendedName>
</protein>
<organism evidence="2 3">
    <name type="scientific">Psychrobacter aestuarii</name>
    <dbReference type="NCBI Taxonomy" id="556327"/>
    <lineage>
        <taxon>Bacteria</taxon>
        <taxon>Pseudomonadati</taxon>
        <taxon>Pseudomonadota</taxon>
        <taxon>Gammaproteobacteria</taxon>
        <taxon>Moraxellales</taxon>
        <taxon>Moraxellaceae</taxon>
        <taxon>Psychrobacter</taxon>
    </lineage>
</organism>
<evidence type="ECO:0008006" key="4">
    <source>
        <dbReference type="Google" id="ProtNLM"/>
    </source>
</evidence>
<keyword evidence="3" id="KW-1185">Reference proteome</keyword>
<dbReference type="Proteomes" id="UP001501787">
    <property type="component" value="Unassembled WGS sequence"/>
</dbReference>
<comment type="caution">
    <text evidence="2">The sequence shown here is derived from an EMBL/GenBank/DDBJ whole genome shotgun (WGS) entry which is preliminary data.</text>
</comment>
<name>A0ABP3F738_9GAMM</name>
<evidence type="ECO:0000313" key="3">
    <source>
        <dbReference type="Proteomes" id="UP001501787"/>
    </source>
</evidence>
<reference evidence="3" key="1">
    <citation type="journal article" date="2019" name="Int. J. Syst. Evol. Microbiol.">
        <title>The Global Catalogue of Microorganisms (GCM) 10K type strain sequencing project: providing services to taxonomists for standard genome sequencing and annotation.</title>
        <authorList>
            <consortium name="The Broad Institute Genomics Platform"/>
            <consortium name="The Broad Institute Genome Sequencing Center for Infectious Disease"/>
            <person name="Wu L."/>
            <person name="Ma J."/>
        </authorList>
    </citation>
    <scope>NUCLEOTIDE SEQUENCE [LARGE SCALE GENOMIC DNA]</scope>
    <source>
        <strain evidence="3">JCM 16343</strain>
    </source>
</reference>